<evidence type="ECO:0000256" key="8">
    <source>
        <dbReference type="ARBA" id="ARBA00023012"/>
    </source>
</evidence>
<dbReference type="CDD" id="cd00075">
    <property type="entry name" value="HATPase"/>
    <property type="match status" value="1"/>
</dbReference>
<feature type="transmembrane region" description="Helical" evidence="9">
    <location>
        <begin position="163"/>
        <end position="182"/>
    </location>
</feature>
<evidence type="ECO:0000256" key="7">
    <source>
        <dbReference type="ARBA" id="ARBA00022840"/>
    </source>
</evidence>
<evidence type="ECO:0000256" key="3">
    <source>
        <dbReference type="ARBA" id="ARBA00022553"/>
    </source>
</evidence>
<dbReference type="InterPro" id="IPR005467">
    <property type="entry name" value="His_kinase_dom"/>
</dbReference>
<keyword evidence="9" id="KW-1133">Transmembrane helix</keyword>
<dbReference type="InterPro" id="IPR036097">
    <property type="entry name" value="HisK_dim/P_sf"/>
</dbReference>
<dbReference type="EMBL" id="WIND01000022">
    <property type="protein sequence ID" value="MSU91597.1"/>
    <property type="molecule type" value="Genomic_DNA"/>
</dbReference>
<keyword evidence="5" id="KW-0547">Nucleotide-binding</keyword>
<keyword evidence="12" id="KW-1185">Reference proteome</keyword>
<dbReference type="PANTHER" id="PTHR43065:SF10">
    <property type="entry name" value="PEROXIDE STRESS-ACTIVATED HISTIDINE KINASE MAK3"/>
    <property type="match status" value="1"/>
</dbReference>
<organism evidence="11 12">
    <name type="scientific">Halovulum marinum</name>
    <dbReference type="NCBI Taxonomy" id="2662447"/>
    <lineage>
        <taxon>Bacteria</taxon>
        <taxon>Pseudomonadati</taxon>
        <taxon>Pseudomonadota</taxon>
        <taxon>Alphaproteobacteria</taxon>
        <taxon>Rhodobacterales</taxon>
        <taxon>Paracoccaceae</taxon>
        <taxon>Halovulum</taxon>
    </lineage>
</organism>
<keyword evidence="3" id="KW-0597">Phosphoprotein</keyword>
<evidence type="ECO:0000256" key="6">
    <source>
        <dbReference type="ARBA" id="ARBA00022777"/>
    </source>
</evidence>
<dbReference type="Proteomes" id="UP000474957">
    <property type="component" value="Unassembled WGS sequence"/>
</dbReference>
<dbReference type="EC" id="2.7.13.3" evidence="2"/>
<proteinExistence type="predicted"/>
<evidence type="ECO:0000259" key="10">
    <source>
        <dbReference type="PROSITE" id="PS50109"/>
    </source>
</evidence>
<evidence type="ECO:0000256" key="2">
    <source>
        <dbReference type="ARBA" id="ARBA00012438"/>
    </source>
</evidence>
<reference evidence="11 12" key="1">
    <citation type="submission" date="2019-10" db="EMBL/GenBank/DDBJ databases">
        <title>Cognatihalovulum marinum gen. nov. sp. nov., a new member of the family Rhodobacteraceae isolated from deep seawater of the Northwest Indian Ocean.</title>
        <authorList>
            <person name="Ruan C."/>
            <person name="Wang J."/>
            <person name="Zheng X."/>
            <person name="Song L."/>
            <person name="Zhu Y."/>
            <person name="Huang Y."/>
            <person name="Lu Z."/>
            <person name="Du W."/>
            <person name="Huang L."/>
            <person name="Dai X."/>
        </authorList>
    </citation>
    <scope>NUCLEOTIDE SEQUENCE [LARGE SCALE GENOMIC DNA]</scope>
    <source>
        <strain evidence="11 12">2CG4</strain>
    </source>
</reference>
<comment type="caution">
    <text evidence="11">The sequence shown here is derived from an EMBL/GenBank/DDBJ whole genome shotgun (WGS) entry which is preliminary data.</text>
</comment>
<keyword evidence="6 11" id="KW-0418">Kinase</keyword>
<dbReference type="PANTHER" id="PTHR43065">
    <property type="entry name" value="SENSOR HISTIDINE KINASE"/>
    <property type="match status" value="1"/>
</dbReference>
<dbReference type="RefSeq" id="WP_154448918.1">
    <property type="nucleotide sequence ID" value="NZ_WIND01000022.1"/>
</dbReference>
<evidence type="ECO:0000313" key="11">
    <source>
        <dbReference type="EMBL" id="MSU91597.1"/>
    </source>
</evidence>
<keyword evidence="9" id="KW-0472">Membrane</keyword>
<feature type="transmembrane region" description="Helical" evidence="9">
    <location>
        <begin position="12"/>
        <end position="33"/>
    </location>
</feature>
<dbReference type="PRINTS" id="PR00344">
    <property type="entry name" value="BCTRLSENSOR"/>
</dbReference>
<evidence type="ECO:0000256" key="1">
    <source>
        <dbReference type="ARBA" id="ARBA00000085"/>
    </source>
</evidence>
<dbReference type="InterPro" id="IPR003594">
    <property type="entry name" value="HATPase_dom"/>
</dbReference>
<gene>
    <name evidence="11" type="ORF">GE300_18625</name>
</gene>
<dbReference type="InterPro" id="IPR003661">
    <property type="entry name" value="HisK_dim/P_dom"/>
</dbReference>
<keyword evidence="7" id="KW-0067">ATP-binding</keyword>
<accession>A0A6L5Z5A9</accession>
<sequence length="469" mass="51477">MIRLINTLSGRVLTLTVIFLMLAEVLIFVPSVARFRVEYLQERLELSQLASLSLLATPNEMVSMDLERELLENAEVLNVVLRRDEMRELILSGDMPAPVAQTYDLRDPAAPVLIRDALLTMMGDGNRIIRVIGMPVKGGGMEIEVTLHEEPLRTAMLQYGLNILWLSLVISAITATLLFLAVRRFIVKPMKRVVRSMVLYAEDPEDSHRIIRPTSRVRELMAAEVALSDLQTQLTRSLRQKERLAALGGAVSRISHDLRNMLTTAQLLADRFETSADPTVKRSAPKLIGSLDRAIGLCERTLTFGKAEEPAPQLQMHALRQIVEEVLEGDRVQTGADAGEVELICDVPGHMRVEADAEQFFRVLANLVSNARQAIVGTGKPGRIRVSATETDRGLEIVVEDTGPGLPARAQENLFQPFKGSARRGGTGLGLAIAAELVRGHGGALELRSTSAQGTVFCIRLPRPLAKAG</sequence>
<dbReference type="Pfam" id="PF02518">
    <property type="entry name" value="HATPase_c"/>
    <property type="match status" value="1"/>
</dbReference>
<keyword evidence="4" id="KW-0808">Transferase</keyword>
<evidence type="ECO:0000256" key="4">
    <source>
        <dbReference type="ARBA" id="ARBA00022679"/>
    </source>
</evidence>
<evidence type="ECO:0000313" key="12">
    <source>
        <dbReference type="Proteomes" id="UP000474957"/>
    </source>
</evidence>
<dbReference type="SMART" id="SM00388">
    <property type="entry name" value="HisKA"/>
    <property type="match status" value="1"/>
</dbReference>
<comment type="catalytic activity">
    <reaction evidence="1">
        <text>ATP + protein L-histidine = ADP + protein N-phospho-L-histidine.</text>
        <dbReference type="EC" id="2.7.13.3"/>
    </reaction>
</comment>
<dbReference type="SMART" id="SM00387">
    <property type="entry name" value="HATPase_c"/>
    <property type="match status" value="1"/>
</dbReference>
<dbReference type="InterPro" id="IPR036890">
    <property type="entry name" value="HATPase_C_sf"/>
</dbReference>
<dbReference type="Gene3D" id="1.10.287.130">
    <property type="match status" value="1"/>
</dbReference>
<evidence type="ECO:0000256" key="9">
    <source>
        <dbReference type="SAM" id="Phobius"/>
    </source>
</evidence>
<dbReference type="GO" id="GO:0005524">
    <property type="term" value="F:ATP binding"/>
    <property type="evidence" value="ECO:0007669"/>
    <property type="project" value="UniProtKB-KW"/>
</dbReference>
<protein>
    <recommendedName>
        <fullName evidence="2">histidine kinase</fullName>
        <ecNumber evidence="2">2.7.13.3</ecNumber>
    </recommendedName>
</protein>
<dbReference type="InterPro" id="IPR004358">
    <property type="entry name" value="Sig_transdc_His_kin-like_C"/>
</dbReference>
<feature type="domain" description="Histidine kinase" evidence="10">
    <location>
        <begin position="253"/>
        <end position="465"/>
    </location>
</feature>
<dbReference type="SUPFAM" id="SSF55874">
    <property type="entry name" value="ATPase domain of HSP90 chaperone/DNA topoisomerase II/histidine kinase"/>
    <property type="match status" value="1"/>
</dbReference>
<evidence type="ECO:0000256" key="5">
    <source>
        <dbReference type="ARBA" id="ARBA00022741"/>
    </source>
</evidence>
<dbReference type="Gene3D" id="3.30.565.10">
    <property type="entry name" value="Histidine kinase-like ATPase, C-terminal domain"/>
    <property type="match status" value="1"/>
</dbReference>
<keyword evidence="8" id="KW-0902">Two-component regulatory system</keyword>
<dbReference type="PROSITE" id="PS50109">
    <property type="entry name" value="HIS_KIN"/>
    <property type="match status" value="1"/>
</dbReference>
<dbReference type="AlphaFoldDB" id="A0A6L5Z5A9"/>
<keyword evidence="9" id="KW-0812">Transmembrane</keyword>
<dbReference type="GO" id="GO:0000155">
    <property type="term" value="F:phosphorelay sensor kinase activity"/>
    <property type="evidence" value="ECO:0007669"/>
    <property type="project" value="InterPro"/>
</dbReference>
<name>A0A6L5Z5A9_9RHOB</name>
<dbReference type="SUPFAM" id="SSF47384">
    <property type="entry name" value="Homodimeric domain of signal transducing histidine kinase"/>
    <property type="match status" value="1"/>
</dbReference>